<evidence type="ECO:0000313" key="3">
    <source>
        <dbReference type="Proteomes" id="UP000546970"/>
    </source>
</evidence>
<feature type="transmembrane region" description="Helical" evidence="1">
    <location>
        <begin position="39"/>
        <end position="60"/>
    </location>
</feature>
<dbReference type="Proteomes" id="UP000546970">
    <property type="component" value="Unassembled WGS sequence"/>
</dbReference>
<reference evidence="2 3" key="1">
    <citation type="submission" date="2020-04" db="EMBL/GenBank/DDBJ databases">
        <title>Collinsella sp. KGMB02528 nov., an anaerobic actinobacterium isolated from human feces.</title>
        <authorList>
            <person name="Han K.-I."/>
            <person name="Eom M.K."/>
            <person name="Kim J.-S."/>
            <person name="Lee K.C."/>
            <person name="Suh M.K."/>
            <person name="Park S.-H."/>
            <person name="Lee J.H."/>
            <person name="Kang S.W."/>
            <person name="Park J.-E."/>
            <person name="Oh B.S."/>
            <person name="Yu S.Y."/>
            <person name="Choi S.-H."/>
            <person name="Lee D.H."/>
            <person name="Yoon H."/>
            <person name="Kim B.-Y."/>
            <person name="Lee J.H."/>
            <person name="Lee J.-S."/>
        </authorList>
    </citation>
    <scope>NUCLEOTIDE SEQUENCE [LARGE SCALE GENOMIC DNA]</scope>
    <source>
        <strain evidence="2 3">KGMB02528</strain>
    </source>
</reference>
<feature type="transmembrane region" description="Helical" evidence="1">
    <location>
        <begin position="98"/>
        <end position="118"/>
    </location>
</feature>
<evidence type="ECO:0000313" key="2">
    <source>
        <dbReference type="EMBL" id="NMF56388.1"/>
    </source>
</evidence>
<keyword evidence="1" id="KW-1133">Transmembrane helix</keyword>
<sequence>MSTMRKALKVLSLLAVVGGIDLLITLIVLNTSGDQAPDLLHSIVMGFVVLFAFLLGAQGISAANVPVRARGLLPVALVGLLVNAADVVLAILNGTAVVSVVINALIIAGISYCASAVAKESLR</sequence>
<accession>A0A7X9YJM8</accession>
<evidence type="ECO:0000256" key="1">
    <source>
        <dbReference type="SAM" id="Phobius"/>
    </source>
</evidence>
<dbReference type="AlphaFoldDB" id="A0A7X9YJM8"/>
<keyword evidence="3" id="KW-1185">Reference proteome</keyword>
<feature type="transmembrane region" description="Helical" evidence="1">
    <location>
        <begin position="7"/>
        <end position="27"/>
    </location>
</feature>
<comment type="caution">
    <text evidence="2">The sequence shown here is derived from an EMBL/GenBank/DDBJ whole genome shotgun (WGS) entry which is preliminary data.</text>
</comment>
<organism evidence="2 3">
    <name type="scientific">Collinsella acetigenes</name>
    <dbReference type="NCBI Taxonomy" id="2713419"/>
    <lineage>
        <taxon>Bacteria</taxon>
        <taxon>Bacillati</taxon>
        <taxon>Actinomycetota</taxon>
        <taxon>Coriobacteriia</taxon>
        <taxon>Coriobacteriales</taxon>
        <taxon>Coriobacteriaceae</taxon>
        <taxon>Collinsella</taxon>
    </lineage>
</organism>
<keyword evidence="1" id="KW-0812">Transmembrane</keyword>
<keyword evidence="1" id="KW-0472">Membrane</keyword>
<dbReference type="RefSeq" id="WP_138378603.1">
    <property type="nucleotide sequence ID" value="NZ_JABBCP010000007.1"/>
</dbReference>
<gene>
    <name evidence="2" type="ORF">HF320_08645</name>
</gene>
<protein>
    <submittedName>
        <fullName evidence="2">Uncharacterized protein</fullName>
    </submittedName>
</protein>
<feature type="transmembrane region" description="Helical" evidence="1">
    <location>
        <begin position="72"/>
        <end position="92"/>
    </location>
</feature>
<dbReference type="EMBL" id="JABBCP010000007">
    <property type="protein sequence ID" value="NMF56388.1"/>
    <property type="molecule type" value="Genomic_DNA"/>
</dbReference>
<proteinExistence type="predicted"/>
<name>A0A7X9YJM8_9ACTN</name>